<dbReference type="PANTHER" id="PTHR10199:SF119">
    <property type="entry name" value="RE20510P"/>
    <property type="match status" value="1"/>
</dbReference>
<evidence type="ECO:0000256" key="7">
    <source>
        <dbReference type="SAM" id="SignalP"/>
    </source>
</evidence>
<protein>
    <submittedName>
        <fullName evidence="8">Amidase</fullName>
    </submittedName>
</protein>
<feature type="transmembrane region" description="Helical" evidence="6">
    <location>
        <begin position="327"/>
        <end position="348"/>
    </location>
</feature>
<dbReference type="InterPro" id="IPR059100">
    <property type="entry name" value="TSP3_bac"/>
</dbReference>
<gene>
    <name evidence="8" type="ORF">UT64_C0030G0006</name>
</gene>
<sequence>MKKLAIVIFLSLLFFNLNPTSGFAAVKIGFVSNNIWLDKDAPLLAGDQIKISTVLVNSDIKDIDGYITFYDNSNVIGSAIHFVLQSGGTSLKTTNWTAVGGNHQFKAVISGASAIGTDGTRTAINANVVSQTEVIFVDVDTDGDGIPNQQETANGTNPNNPDTDGDGANDGVDPAPTNPNVTDGLDTDGDGISDKVDSDQDNDGLYNWEEKKLGTNPLKYDTDGDGYNDKEDAFPLDPKRWKKEAVKIEEEKNTFSATVTSGVATSTKLSENLDSDLVGSIDDDQLGQVLGEKVFNNSTTEESVVGAITEGNAEKVASRVNFWDNTILKILSALAIIFLAIALLFFYLSAKNKKENKGNNNIEN</sequence>
<feature type="chain" id="PRO_5002534460" evidence="7">
    <location>
        <begin position="25"/>
        <end position="364"/>
    </location>
</feature>
<keyword evidence="6" id="KW-1133">Transmembrane helix</keyword>
<name>A0A0G0T3Y2_9BACT</name>
<feature type="compositionally biased region" description="Polar residues" evidence="5">
    <location>
        <begin position="147"/>
        <end position="162"/>
    </location>
</feature>
<keyword evidence="2" id="KW-0964">Secreted</keyword>
<dbReference type="Proteomes" id="UP000034137">
    <property type="component" value="Unassembled WGS sequence"/>
</dbReference>
<evidence type="ECO:0000256" key="5">
    <source>
        <dbReference type="SAM" id="MobiDB-lite"/>
    </source>
</evidence>
<evidence type="ECO:0000256" key="1">
    <source>
        <dbReference type="ARBA" id="ARBA00004613"/>
    </source>
</evidence>
<dbReference type="AlphaFoldDB" id="A0A0G0T3Y2"/>
<keyword evidence="6" id="KW-0812">Transmembrane</keyword>
<dbReference type="SUPFAM" id="SSF103647">
    <property type="entry name" value="TSP type-3 repeat"/>
    <property type="match status" value="1"/>
</dbReference>
<feature type="signal peptide" evidence="7">
    <location>
        <begin position="1"/>
        <end position="24"/>
    </location>
</feature>
<organism evidence="8 9">
    <name type="scientific">Candidatus Falkowbacteria bacterium GW2011_GWF2_39_8</name>
    <dbReference type="NCBI Taxonomy" id="1618642"/>
    <lineage>
        <taxon>Bacteria</taxon>
        <taxon>Candidatus Falkowiibacteriota</taxon>
    </lineage>
</organism>
<dbReference type="PANTHER" id="PTHR10199">
    <property type="entry name" value="THROMBOSPONDIN"/>
    <property type="match status" value="1"/>
</dbReference>
<dbReference type="EMBL" id="LBXO01000030">
    <property type="protein sequence ID" value="KKR32542.1"/>
    <property type="molecule type" value="Genomic_DNA"/>
</dbReference>
<dbReference type="Pfam" id="PF18884">
    <property type="entry name" value="TSP3_bac"/>
    <property type="match status" value="4"/>
</dbReference>
<evidence type="ECO:0000256" key="4">
    <source>
        <dbReference type="ARBA" id="ARBA00022837"/>
    </source>
</evidence>
<keyword evidence="4" id="KW-0106">Calcium</keyword>
<evidence type="ECO:0000313" key="9">
    <source>
        <dbReference type="Proteomes" id="UP000034137"/>
    </source>
</evidence>
<dbReference type="GO" id="GO:0005509">
    <property type="term" value="F:calcium ion binding"/>
    <property type="evidence" value="ECO:0007669"/>
    <property type="project" value="InterPro"/>
</dbReference>
<dbReference type="InterPro" id="IPR028974">
    <property type="entry name" value="TSP_type-3_rpt"/>
</dbReference>
<keyword evidence="3 7" id="KW-0732">Signal</keyword>
<evidence type="ECO:0000256" key="3">
    <source>
        <dbReference type="ARBA" id="ARBA00022729"/>
    </source>
</evidence>
<proteinExistence type="predicted"/>
<feature type="region of interest" description="Disordered" evidence="5">
    <location>
        <begin position="140"/>
        <end position="206"/>
    </location>
</feature>
<dbReference type="PATRIC" id="fig|1618642.3.peg.606"/>
<comment type="caution">
    <text evidence="8">The sequence shown here is derived from an EMBL/GenBank/DDBJ whole genome shotgun (WGS) entry which is preliminary data.</text>
</comment>
<dbReference type="Gene3D" id="4.10.1080.10">
    <property type="entry name" value="TSP type-3 repeat"/>
    <property type="match status" value="1"/>
</dbReference>
<evidence type="ECO:0000313" key="8">
    <source>
        <dbReference type="EMBL" id="KKR32542.1"/>
    </source>
</evidence>
<comment type="subcellular location">
    <subcellularLocation>
        <location evidence="1">Secreted</location>
    </subcellularLocation>
</comment>
<keyword evidence="6" id="KW-0472">Membrane</keyword>
<evidence type="ECO:0000256" key="6">
    <source>
        <dbReference type="SAM" id="Phobius"/>
    </source>
</evidence>
<reference evidence="8 9" key="1">
    <citation type="journal article" date="2015" name="Nature">
        <title>rRNA introns, odd ribosomes, and small enigmatic genomes across a large radiation of phyla.</title>
        <authorList>
            <person name="Brown C.T."/>
            <person name="Hug L.A."/>
            <person name="Thomas B.C."/>
            <person name="Sharon I."/>
            <person name="Castelle C.J."/>
            <person name="Singh A."/>
            <person name="Wilkins M.J."/>
            <person name="Williams K.H."/>
            <person name="Banfield J.F."/>
        </authorList>
    </citation>
    <scope>NUCLEOTIDE SEQUENCE [LARGE SCALE GENOMIC DNA]</scope>
</reference>
<accession>A0A0G0T3Y2</accession>
<evidence type="ECO:0000256" key="2">
    <source>
        <dbReference type="ARBA" id="ARBA00022525"/>
    </source>
</evidence>